<dbReference type="SUPFAM" id="SSF81606">
    <property type="entry name" value="PP2C-like"/>
    <property type="match status" value="1"/>
</dbReference>
<dbReference type="InterPro" id="IPR036457">
    <property type="entry name" value="PPM-type-like_dom_sf"/>
</dbReference>
<name>A0A2M6W2P1_9BACT</name>
<dbReference type="InterPro" id="IPR001932">
    <property type="entry name" value="PPM-type_phosphatase-like_dom"/>
</dbReference>
<proteinExistence type="predicted"/>
<feature type="region of interest" description="Disordered" evidence="1">
    <location>
        <begin position="1"/>
        <end position="20"/>
    </location>
</feature>
<gene>
    <name evidence="3" type="ORF">COU31_04770</name>
</gene>
<evidence type="ECO:0000313" key="3">
    <source>
        <dbReference type="EMBL" id="PIT87058.1"/>
    </source>
</evidence>
<organism evidence="3 4">
    <name type="scientific">Candidatus Magasanikbacteria bacterium CG10_big_fil_rev_8_21_14_0_10_40_10</name>
    <dbReference type="NCBI Taxonomy" id="1974648"/>
    <lineage>
        <taxon>Bacteria</taxon>
        <taxon>Candidatus Magasanikiibacteriota</taxon>
    </lineage>
</organism>
<dbReference type="Gene3D" id="3.60.40.10">
    <property type="entry name" value="PPM-type phosphatase domain"/>
    <property type="match status" value="1"/>
</dbReference>
<comment type="caution">
    <text evidence="3">The sequence shown here is derived from an EMBL/GenBank/DDBJ whole genome shotgun (WGS) entry which is preliminary data.</text>
</comment>
<sequence>MIRPGQRQIGKEGRESEREKKLSFEFGVSTISKMELSKYKKKFQPKFLETDKPNKESLDKNGDAFLTMPEIGVFAVLDGVGGDSSDPALASDEAKNHLREILSSNSNDQRSLSEEIEFLKEAVVQTHEYLLSKRPVEKKRFRKQTEGQFLVTTLVLAKIWRNPRVVDEIKVITVNVGDSRVYMSVDEQLNQITVDHSRFNFQIPEYYRQKVLANNGPDIKRKFENITSKKQSEELKKLFDSYRHLYNLLPPFDPTDYFVFRNLISAALGGNNNEGNILNKIDVKINDLPANESKPVSSPEEAAQMLVDRAILLGLCKKTDNYSRHKGDDTTALVVDVKLNNIVATRLLLITDGVNDNLTLDQIEESVLDLNPQI</sequence>
<dbReference type="EMBL" id="PFBX01000054">
    <property type="protein sequence ID" value="PIT87058.1"/>
    <property type="molecule type" value="Genomic_DNA"/>
</dbReference>
<accession>A0A2M6W2P1</accession>
<dbReference type="Proteomes" id="UP000231183">
    <property type="component" value="Unassembled WGS sequence"/>
</dbReference>
<dbReference type="PROSITE" id="PS51746">
    <property type="entry name" value="PPM_2"/>
    <property type="match status" value="1"/>
</dbReference>
<evidence type="ECO:0000256" key="1">
    <source>
        <dbReference type="SAM" id="MobiDB-lite"/>
    </source>
</evidence>
<dbReference type="SMART" id="SM00332">
    <property type="entry name" value="PP2Cc"/>
    <property type="match status" value="1"/>
</dbReference>
<feature type="compositionally biased region" description="Basic and acidic residues" evidence="1">
    <location>
        <begin position="9"/>
        <end position="20"/>
    </location>
</feature>
<evidence type="ECO:0000259" key="2">
    <source>
        <dbReference type="PROSITE" id="PS51746"/>
    </source>
</evidence>
<protein>
    <recommendedName>
        <fullName evidence="2">PPM-type phosphatase domain-containing protein</fullName>
    </recommendedName>
</protein>
<dbReference type="AlphaFoldDB" id="A0A2M6W2P1"/>
<feature type="domain" description="PPM-type phosphatase" evidence="2">
    <location>
        <begin position="46"/>
        <end position="337"/>
    </location>
</feature>
<reference evidence="4" key="1">
    <citation type="submission" date="2017-09" db="EMBL/GenBank/DDBJ databases">
        <title>Depth-based differentiation of microbial function through sediment-hosted aquifers and enrichment of novel symbionts in the deep terrestrial subsurface.</title>
        <authorList>
            <person name="Probst A.J."/>
            <person name="Ladd B."/>
            <person name="Jarett J.K."/>
            <person name="Geller-Mcgrath D.E."/>
            <person name="Sieber C.M.K."/>
            <person name="Emerson J.B."/>
            <person name="Anantharaman K."/>
            <person name="Thomas B.C."/>
            <person name="Malmstrom R."/>
            <person name="Stieglmeier M."/>
            <person name="Klingl A."/>
            <person name="Woyke T."/>
            <person name="Ryan C.M."/>
            <person name="Banfield J.F."/>
        </authorList>
    </citation>
    <scope>NUCLEOTIDE SEQUENCE [LARGE SCALE GENOMIC DNA]</scope>
</reference>
<evidence type="ECO:0000313" key="4">
    <source>
        <dbReference type="Proteomes" id="UP000231183"/>
    </source>
</evidence>